<feature type="compositionally biased region" description="Low complexity" evidence="1">
    <location>
        <begin position="654"/>
        <end position="665"/>
    </location>
</feature>
<feature type="compositionally biased region" description="Basic and acidic residues" evidence="1">
    <location>
        <begin position="629"/>
        <end position="641"/>
    </location>
</feature>
<dbReference type="AlphaFoldDB" id="A0AAN7CUT2"/>
<evidence type="ECO:0000256" key="1">
    <source>
        <dbReference type="SAM" id="MobiDB-lite"/>
    </source>
</evidence>
<feature type="compositionally biased region" description="Low complexity" evidence="1">
    <location>
        <begin position="380"/>
        <end position="403"/>
    </location>
</feature>
<feature type="compositionally biased region" description="Polar residues" evidence="1">
    <location>
        <begin position="189"/>
        <end position="199"/>
    </location>
</feature>
<feature type="compositionally biased region" description="Low complexity" evidence="1">
    <location>
        <begin position="572"/>
        <end position="582"/>
    </location>
</feature>
<feature type="compositionally biased region" description="Low complexity" evidence="1">
    <location>
        <begin position="767"/>
        <end position="782"/>
    </location>
</feature>
<proteinExistence type="predicted"/>
<keyword evidence="3" id="KW-1185">Reference proteome</keyword>
<feature type="compositionally biased region" description="Polar residues" evidence="1">
    <location>
        <begin position="291"/>
        <end position="320"/>
    </location>
</feature>
<protein>
    <submittedName>
        <fullName evidence="2">Uncharacterized protein</fullName>
    </submittedName>
</protein>
<feature type="compositionally biased region" description="Polar residues" evidence="1">
    <location>
        <begin position="227"/>
        <end position="244"/>
    </location>
</feature>
<feature type="compositionally biased region" description="Polar residues" evidence="1">
    <location>
        <begin position="513"/>
        <end position="525"/>
    </location>
</feature>
<sequence length="1045" mass="109991">MDGTYGNVFPTTRAMTPSAPAPAPSGNFYKVNVNRQKTKKWANFKPQNYDGDDWGDEYDDPIQEAEFPMPPKPMGPRSPATSSPTSRQFPGSPLMRTPTPQSPVSSLPGGLSRRTTEPLESPQHGLGHGRPQLPSDARSGSPAQQSSHPLPSQHPYSKSSIGPDDVADSPGAVRQSDSSPKPWMDARSASPSGTLSPASINKPLPLIRPADVYQRMQEEREREHQSLETSKSPQAHSEGLSQPSHPAPPEDTRRNGMLHPTSGPTSAAESQGGHGSERVLASYGDEEPSAESPTAQQEEAQDSPQLSSPQNIRRFSTSPQLPDLSRMSGFGEDLFSSSFLGIRSSLIGSTQLSKPADRIPESDETTAAAADTPGQPATVTPQQTRTSSSETTAAARADAVLSSPSEPSQDLPVGLSSHEGAGQPVHDASEQQASATEAARQPTASTQEQPTALAVRPHLPGGWVSDTPSTPAEVILPSQANQSIEAREKATVAEARPDLVPLNIPSSHRAEPEQSNLAETNTAKDSTFVPPHQSSARTSPRPQIAQPDMSSPQATPAVTDLNGSSFTEIEAAKSSALTAAPAEAEHPEIAPTAPLNPRRETPDNNTGAPPILSPLPSAGLASEPTIDSPVKDNDKLSEEIIKSLSPAQPADSPQASTSAYQAAAAEPLRESSYLGDVYGDYWTAPEDKAEPGLLLVGKTIDEGKGVQEAPPLPAMTSKEDDSTKPADPVGSEHLSAMPPTAPAASSDIEPKSASGHGVLQRHFSWEAPAQASPSASASTPAAELPVEQKSLGYGADNAHPLVAKSSKLELGQTQSTPTQEAEKAAEDLRAEFAPEFNPAATLGAGLGLDRSTESPSPASDSTSKAGEDKRLSLAEEKILFEGSPNPVVPSPLLEQHPVFMDNQQPQQTEPPVASSPKSILGFRNIMELPSPAERIKHYNESRWQFSAVDTGLDEWLQAILSKHPEHANDVLSNVGAAVTPSQGGRGPALHMPNLQHGLSGLGHSSNQVGTKSKELLMAAGKASKGLFSKGRNKLRGTGDKVFSSS</sequence>
<feature type="region of interest" description="Disordered" evidence="1">
    <location>
        <begin position="1"/>
        <end position="28"/>
    </location>
</feature>
<reference evidence="2" key="2">
    <citation type="submission" date="2023-05" db="EMBL/GenBank/DDBJ databases">
        <authorList>
            <consortium name="Lawrence Berkeley National Laboratory"/>
            <person name="Steindorff A."/>
            <person name="Hensen N."/>
            <person name="Bonometti L."/>
            <person name="Westerberg I."/>
            <person name="Brannstrom I.O."/>
            <person name="Guillou S."/>
            <person name="Cros-Aarteil S."/>
            <person name="Calhoun S."/>
            <person name="Haridas S."/>
            <person name="Kuo A."/>
            <person name="Mondo S."/>
            <person name="Pangilinan J."/>
            <person name="Riley R."/>
            <person name="Labutti K."/>
            <person name="Andreopoulos B."/>
            <person name="Lipzen A."/>
            <person name="Chen C."/>
            <person name="Yanf M."/>
            <person name="Daum C."/>
            <person name="Ng V."/>
            <person name="Clum A."/>
            <person name="Ohm R."/>
            <person name="Martin F."/>
            <person name="Silar P."/>
            <person name="Natvig D."/>
            <person name="Lalanne C."/>
            <person name="Gautier V."/>
            <person name="Ament-Velasquez S.L."/>
            <person name="Kruys A."/>
            <person name="Hutchinson M.I."/>
            <person name="Powell A.J."/>
            <person name="Barry K."/>
            <person name="Miller A.N."/>
            <person name="Grigoriev I.V."/>
            <person name="Debuchy R."/>
            <person name="Gladieux P."/>
            <person name="Thoren M.H."/>
            <person name="Johannesson H."/>
        </authorList>
    </citation>
    <scope>NUCLEOTIDE SEQUENCE</scope>
    <source>
        <strain evidence="2">CBS 359.72</strain>
    </source>
</reference>
<dbReference type="Proteomes" id="UP001303647">
    <property type="component" value="Unassembled WGS sequence"/>
</dbReference>
<gene>
    <name evidence="2" type="ORF">C7999DRAFT_30822</name>
</gene>
<feature type="compositionally biased region" description="Low complexity" evidence="1">
    <location>
        <begin position="77"/>
        <end position="87"/>
    </location>
</feature>
<accession>A0AAN7CUT2</accession>
<feature type="compositionally biased region" description="Basic and acidic residues" evidence="1">
    <location>
        <begin position="216"/>
        <end position="226"/>
    </location>
</feature>
<evidence type="ECO:0000313" key="2">
    <source>
        <dbReference type="EMBL" id="KAK4248709.1"/>
    </source>
</evidence>
<feature type="compositionally biased region" description="Basic and acidic residues" evidence="1">
    <location>
        <begin position="820"/>
        <end position="832"/>
    </location>
</feature>
<feature type="compositionally biased region" description="Acidic residues" evidence="1">
    <location>
        <begin position="50"/>
        <end position="63"/>
    </location>
</feature>
<feature type="compositionally biased region" description="Basic and acidic residues" evidence="1">
    <location>
        <begin position="485"/>
        <end position="497"/>
    </location>
</feature>
<dbReference type="EMBL" id="MU857633">
    <property type="protein sequence ID" value="KAK4248709.1"/>
    <property type="molecule type" value="Genomic_DNA"/>
</dbReference>
<evidence type="ECO:0000313" key="3">
    <source>
        <dbReference type="Proteomes" id="UP001303647"/>
    </source>
</evidence>
<feature type="compositionally biased region" description="Low complexity" evidence="1">
    <location>
        <begin position="735"/>
        <end position="746"/>
    </location>
</feature>
<feature type="compositionally biased region" description="Polar residues" evidence="1">
    <location>
        <begin position="141"/>
        <end position="160"/>
    </location>
</feature>
<comment type="caution">
    <text evidence="2">The sequence shown here is derived from an EMBL/GenBank/DDBJ whole genome shotgun (WGS) entry which is preliminary data.</text>
</comment>
<feature type="region of interest" description="Disordered" evidence="1">
    <location>
        <begin position="349"/>
        <end position="669"/>
    </location>
</feature>
<reference evidence="2" key="1">
    <citation type="journal article" date="2023" name="Mol. Phylogenet. Evol.">
        <title>Genome-scale phylogeny and comparative genomics of the fungal order Sordariales.</title>
        <authorList>
            <person name="Hensen N."/>
            <person name="Bonometti L."/>
            <person name="Westerberg I."/>
            <person name="Brannstrom I.O."/>
            <person name="Guillou S."/>
            <person name="Cros-Aarteil S."/>
            <person name="Calhoun S."/>
            <person name="Haridas S."/>
            <person name="Kuo A."/>
            <person name="Mondo S."/>
            <person name="Pangilinan J."/>
            <person name="Riley R."/>
            <person name="LaButti K."/>
            <person name="Andreopoulos B."/>
            <person name="Lipzen A."/>
            <person name="Chen C."/>
            <person name="Yan M."/>
            <person name="Daum C."/>
            <person name="Ng V."/>
            <person name="Clum A."/>
            <person name="Steindorff A."/>
            <person name="Ohm R.A."/>
            <person name="Martin F."/>
            <person name="Silar P."/>
            <person name="Natvig D.O."/>
            <person name="Lalanne C."/>
            <person name="Gautier V."/>
            <person name="Ament-Velasquez S.L."/>
            <person name="Kruys A."/>
            <person name="Hutchinson M.I."/>
            <person name="Powell A.J."/>
            <person name="Barry K."/>
            <person name="Miller A.N."/>
            <person name="Grigoriev I.V."/>
            <person name="Debuchy R."/>
            <person name="Gladieux P."/>
            <person name="Hiltunen Thoren M."/>
            <person name="Johannesson H."/>
        </authorList>
    </citation>
    <scope>NUCLEOTIDE SEQUENCE</scope>
    <source>
        <strain evidence="2">CBS 359.72</strain>
    </source>
</reference>
<organism evidence="2 3">
    <name type="scientific">Corynascus novoguineensis</name>
    <dbReference type="NCBI Taxonomy" id="1126955"/>
    <lineage>
        <taxon>Eukaryota</taxon>
        <taxon>Fungi</taxon>
        <taxon>Dikarya</taxon>
        <taxon>Ascomycota</taxon>
        <taxon>Pezizomycotina</taxon>
        <taxon>Sordariomycetes</taxon>
        <taxon>Sordariomycetidae</taxon>
        <taxon>Sordariales</taxon>
        <taxon>Chaetomiaceae</taxon>
        <taxon>Corynascus</taxon>
    </lineage>
</organism>
<feature type="compositionally biased region" description="Polar residues" evidence="1">
    <location>
        <begin position="548"/>
        <end position="567"/>
    </location>
</feature>
<feature type="region of interest" description="Disordered" evidence="1">
    <location>
        <begin position="702"/>
        <end position="870"/>
    </location>
</feature>
<feature type="compositionally biased region" description="Polar residues" evidence="1">
    <location>
        <begin position="532"/>
        <end position="541"/>
    </location>
</feature>
<feature type="region of interest" description="Disordered" evidence="1">
    <location>
        <begin position="42"/>
        <end position="332"/>
    </location>
</feature>
<feature type="compositionally biased region" description="Polar residues" evidence="1">
    <location>
        <begin position="853"/>
        <end position="864"/>
    </location>
</feature>
<feature type="compositionally biased region" description="Low complexity" evidence="1">
    <location>
        <begin position="430"/>
        <end position="439"/>
    </location>
</feature>
<name>A0AAN7CUT2_9PEZI</name>